<dbReference type="HOGENOM" id="CLU_839680_0_0_1"/>
<name>A0A0C9YYU5_9AGAM</name>
<reference evidence="2" key="2">
    <citation type="submission" date="2015-01" db="EMBL/GenBank/DDBJ databases">
        <title>Evolutionary Origins and Diversification of the Mycorrhizal Mutualists.</title>
        <authorList>
            <consortium name="DOE Joint Genome Institute"/>
            <consortium name="Mycorrhizal Genomics Consortium"/>
            <person name="Kohler A."/>
            <person name="Kuo A."/>
            <person name="Nagy L.G."/>
            <person name="Floudas D."/>
            <person name="Copeland A."/>
            <person name="Barry K.W."/>
            <person name="Cichocki N."/>
            <person name="Veneault-Fourrey C."/>
            <person name="LaButti K."/>
            <person name="Lindquist E.A."/>
            <person name="Lipzen A."/>
            <person name="Lundell T."/>
            <person name="Morin E."/>
            <person name="Murat C."/>
            <person name="Riley R."/>
            <person name="Ohm R."/>
            <person name="Sun H."/>
            <person name="Tunlid A."/>
            <person name="Henrissat B."/>
            <person name="Grigoriev I.V."/>
            <person name="Hibbett D.S."/>
            <person name="Martin F."/>
        </authorList>
    </citation>
    <scope>NUCLEOTIDE SEQUENCE [LARGE SCALE GENOMIC DNA]</scope>
    <source>
        <strain evidence="2">441</strain>
    </source>
</reference>
<dbReference type="AlphaFoldDB" id="A0A0C9YYU5"/>
<dbReference type="STRING" id="765257.A0A0C9YYU5"/>
<dbReference type="EMBL" id="KN833790">
    <property type="protein sequence ID" value="KIK19114.1"/>
    <property type="molecule type" value="Genomic_DNA"/>
</dbReference>
<gene>
    <name evidence="1" type="ORF">PISMIDRAFT_13881</name>
</gene>
<keyword evidence="2" id="KW-1185">Reference proteome</keyword>
<dbReference type="Proteomes" id="UP000054018">
    <property type="component" value="Unassembled WGS sequence"/>
</dbReference>
<dbReference type="PANTHER" id="PTHR35204">
    <property type="entry name" value="YALI0A21131P"/>
    <property type="match status" value="1"/>
</dbReference>
<protein>
    <submittedName>
        <fullName evidence="1">Uncharacterized protein</fullName>
    </submittedName>
</protein>
<evidence type="ECO:0000313" key="2">
    <source>
        <dbReference type="Proteomes" id="UP000054018"/>
    </source>
</evidence>
<dbReference type="PANTHER" id="PTHR35204:SF1">
    <property type="entry name" value="ENTEROTOXIN"/>
    <property type="match status" value="1"/>
</dbReference>
<organism evidence="1 2">
    <name type="scientific">Pisolithus microcarpus 441</name>
    <dbReference type="NCBI Taxonomy" id="765257"/>
    <lineage>
        <taxon>Eukaryota</taxon>
        <taxon>Fungi</taxon>
        <taxon>Dikarya</taxon>
        <taxon>Basidiomycota</taxon>
        <taxon>Agaricomycotina</taxon>
        <taxon>Agaricomycetes</taxon>
        <taxon>Agaricomycetidae</taxon>
        <taxon>Boletales</taxon>
        <taxon>Sclerodermatineae</taxon>
        <taxon>Pisolithaceae</taxon>
        <taxon>Pisolithus</taxon>
    </lineage>
</organism>
<dbReference type="InterPro" id="IPR038921">
    <property type="entry name" value="YOR389W-like"/>
</dbReference>
<dbReference type="OrthoDB" id="10261782at2759"/>
<reference evidence="1 2" key="1">
    <citation type="submission" date="2014-04" db="EMBL/GenBank/DDBJ databases">
        <authorList>
            <consortium name="DOE Joint Genome Institute"/>
            <person name="Kuo A."/>
            <person name="Kohler A."/>
            <person name="Costa M.D."/>
            <person name="Nagy L.G."/>
            <person name="Floudas D."/>
            <person name="Copeland A."/>
            <person name="Barry K.W."/>
            <person name="Cichocki N."/>
            <person name="Veneault-Fourrey C."/>
            <person name="LaButti K."/>
            <person name="Lindquist E.A."/>
            <person name="Lipzen A."/>
            <person name="Lundell T."/>
            <person name="Morin E."/>
            <person name="Murat C."/>
            <person name="Sun H."/>
            <person name="Tunlid A."/>
            <person name="Henrissat B."/>
            <person name="Grigoriev I.V."/>
            <person name="Hibbett D.S."/>
            <person name="Martin F."/>
            <person name="Nordberg H.P."/>
            <person name="Cantor M.N."/>
            <person name="Hua S.X."/>
        </authorList>
    </citation>
    <scope>NUCLEOTIDE SEQUENCE [LARGE SCALE GENOMIC DNA]</scope>
    <source>
        <strain evidence="1 2">441</strain>
    </source>
</reference>
<accession>A0A0C9YYU5</accession>
<proteinExistence type="predicted"/>
<evidence type="ECO:0000313" key="1">
    <source>
        <dbReference type="EMBL" id="KIK19114.1"/>
    </source>
</evidence>
<sequence length="331" mass="37542">MNPEESTFFCMGPAENGCWHLTLVMTRPLKVLYFDGSSAAKLDSGTMDTQDVLTWGKGLLDKTWMEQERIAALCEWGNQYRDGNGLVPAFHVRTYSIAYAEFSETMVCNFTAGLEVVSFLHLASPDPLDVPPVTESRAILRTFESLHAGSWSTRFPGELRIQLDLSNIMTRTWFPLSFLRDEDILRAKTRVEELARPRELSSGVDWMALIRTIVYRYASRLELMQYLLRSIAWDDSRTILDAARKTRVQLRVSLTPHILLNAAPLEGSNSLDWARPTLQSCATSHITRLEGLDMTPSEKLLFQAVEGRRKRSAALSRACGHPEPWRGWTTI</sequence>